<comment type="caution">
    <text evidence="2">The sequence shown here is derived from an EMBL/GenBank/DDBJ whole genome shotgun (WGS) entry which is preliminary data.</text>
</comment>
<dbReference type="Proteomes" id="UP001432027">
    <property type="component" value="Unassembled WGS sequence"/>
</dbReference>
<protein>
    <submittedName>
        <fullName evidence="2">Uncharacterized protein</fullName>
    </submittedName>
</protein>
<dbReference type="EMBL" id="BTSX01000004">
    <property type="protein sequence ID" value="GMS91843.1"/>
    <property type="molecule type" value="Genomic_DNA"/>
</dbReference>
<feature type="non-terminal residue" evidence="2">
    <location>
        <position position="117"/>
    </location>
</feature>
<feature type="compositionally biased region" description="Basic residues" evidence="1">
    <location>
        <begin position="94"/>
        <end position="111"/>
    </location>
</feature>
<dbReference type="AlphaFoldDB" id="A0AAV5TF75"/>
<organism evidence="2 3">
    <name type="scientific">Pristionchus entomophagus</name>
    <dbReference type="NCBI Taxonomy" id="358040"/>
    <lineage>
        <taxon>Eukaryota</taxon>
        <taxon>Metazoa</taxon>
        <taxon>Ecdysozoa</taxon>
        <taxon>Nematoda</taxon>
        <taxon>Chromadorea</taxon>
        <taxon>Rhabditida</taxon>
        <taxon>Rhabditina</taxon>
        <taxon>Diplogasteromorpha</taxon>
        <taxon>Diplogasteroidea</taxon>
        <taxon>Neodiplogasteridae</taxon>
        <taxon>Pristionchus</taxon>
    </lineage>
</organism>
<feature type="compositionally biased region" description="Low complexity" evidence="1">
    <location>
        <begin position="76"/>
        <end position="93"/>
    </location>
</feature>
<feature type="region of interest" description="Disordered" evidence="1">
    <location>
        <begin position="76"/>
        <end position="117"/>
    </location>
</feature>
<accession>A0AAV5TF75</accession>
<gene>
    <name evidence="2" type="ORF">PENTCL1PPCAC_14018</name>
</gene>
<feature type="non-terminal residue" evidence="2">
    <location>
        <position position="1"/>
    </location>
</feature>
<evidence type="ECO:0000313" key="2">
    <source>
        <dbReference type="EMBL" id="GMS91843.1"/>
    </source>
</evidence>
<keyword evidence="3" id="KW-1185">Reference proteome</keyword>
<reference evidence="2" key="1">
    <citation type="submission" date="2023-10" db="EMBL/GenBank/DDBJ databases">
        <title>Genome assembly of Pristionchus species.</title>
        <authorList>
            <person name="Yoshida K."/>
            <person name="Sommer R.J."/>
        </authorList>
    </citation>
    <scope>NUCLEOTIDE SEQUENCE</scope>
    <source>
        <strain evidence="2">RS0144</strain>
    </source>
</reference>
<evidence type="ECO:0000256" key="1">
    <source>
        <dbReference type="SAM" id="MobiDB-lite"/>
    </source>
</evidence>
<name>A0AAV5TF75_9BILA</name>
<sequence length="117" mass="13110">YHHHHHHAGAAIVAGAVAGAAIASHHHHHHGYHHYPTFACFLYPKLFKIAFSSHHVPPPSSSPRWSSHRCGSSCWSCDRLSPSPSSRLSPLPGRWRRRRRSCCRPSSRRSRNSSLGS</sequence>
<evidence type="ECO:0000313" key="3">
    <source>
        <dbReference type="Proteomes" id="UP001432027"/>
    </source>
</evidence>
<proteinExistence type="predicted"/>